<evidence type="ECO:0000313" key="1">
    <source>
        <dbReference type="EMBL" id="SHH57694.1"/>
    </source>
</evidence>
<evidence type="ECO:0000313" key="2">
    <source>
        <dbReference type="Proteomes" id="UP000184268"/>
    </source>
</evidence>
<dbReference type="AlphaFoldDB" id="A0A1M5U410"/>
<sequence>MKGAITTPKQLADLNHALVQATGAKRKAIEPVTSSHLFPGMDHPAAVAELKRRPKTIDGTINSRLPTRHAGRTAKEALAQTASMVAQLSHYHALRRKLVDRFLSEADERLRDGDIPSNCAAAQLIAKFQANAKRIEVKTLGLAALADPGRTRFDDLFIKISTEGIELSIRFYYNTSGLLTFDTMTTVQVEINQQDPDVWLRAQGYSGQSENSHIDMFAGTVAMNAVDLLSEDIAPPKGQLPISTELLNLVLDEVLDGREALRPVWQQVLDIGAVTPALLEELSQDAQISCATVELANKLLHGDGLEMVVRPSEDPFESNPQLTVCLTHLEIRWYLGVINHQRAGELHIEASGSLGLDKTRFANGTNLPCPPDATLHQRVTRALDHLAAKVPGSPLVQCLNENPEMAKQFRDKVFALSLSLSADQWEI</sequence>
<dbReference type="RefSeq" id="WP_067655635.1">
    <property type="nucleotide sequence ID" value="NZ_FQXG01000003.1"/>
</dbReference>
<reference evidence="1 2" key="1">
    <citation type="submission" date="2016-11" db="EMBL/GenBank/DDBJ databases">
        <authorList>
            <person name="Jaros S."/>
            <person name="Januszkiewicz K."/>
            <person name="Wedrychowicz H."/>
        </authorList>
    </citation>
    <scope>NUCLEOTIDE SEQUENCE [LARGE SCALE GENOMIC DNA]</scope>
    <source>
        <strain evidence="1 2">DSM 16917</strain>
    </source>
</reference>
<organism evidence="1 2">
    <name type="scientific">Ferrimonas marina</name>
    <dbReference type="NCBI Taxonomy" id="299255"/>
    <lineage>
        <taxon>Bacteria</taxon>
        <taxon>Pseudomonadati</taxon>
        <taxon>Pseudomonadota</taxon>
        <taxon>Gammaproteobacteria</taxon>
        <taxon>Alteromonadales</taxon>
        <taxon>Ferrimonadaceae</taxon>
        <taxon>Ferrimonas</taxon>
    </lineage>
</organism>
<accession>A0A1M5U410</accession>
<keyword evidence="2" id="KW-1185">Reference proteome</keyword>
<dbReference type="EMBL" id="FQXG01000003">
    <property type="protein sequence ID" value="SHH57694.1"/>
    <property type="molecule type" value="Genomic_DNA"/>
</dbReference>
<proteinExistence type="predicted"/>
<dbReference type="Proteomes" id="UP000184268">
    <property type="component" value="Unassembled WGS sequence"/>
</dbReference>
<dbReference type="STRING" id="299255.SAMN02745129_2399"/>
<gene>
    <name evidence="1" type="ORF">SAMN02745129_2399</name>
</gene>
<name>A0A1M5U410_9GAMM</name>
<protein>
    <submittedName>
        <fullName evidence="1">Uncharacterized protein</fullName>
    </submittedName>
</protein>